<dbReference type="InterPro" id="IPR008947">
    <property type="entry name" value="PLipase_C/P1_nuclease_dom_sf"/>
</dbReference>
<dbReference type="SUPFAM" id="SSF48537">
    <property type="entry name" value="Phospholipase C/P1 nuclease"/>
    <property type="match status" value="1"/>
</dbReference>
<dbReference type="EMBL" id="QGGU01000004">
    <property type="protein sequence ID" value="PWK52821.1"/>
    <property type="molecule type" value="Genomic_DNA"/>
</dbReference>
<comment type="caution">
    <text evidence="1">The sequence shown here is derived from an EMBL/GenBank/DDBJ whole genome shotgun (WGS) entry which is preliminary data.</text>
</comment>
<dbReference type="RefSeq" id="WP_109762810.1">
    <property type="nucleotide sequence ID" value="NZ_QGGU01000004.1"/>
</dbReference>
<sequence length="819" mass="93947">MNFKYAMFFIVFCVTSNISESHEVYVHEAMTHRAITTSNLNNSQVIFDIYKELNFSGRSFLQLAKQAAIDEDTGNNSLKHFYDPQNNRGLFGIVESAKKRAVIDLLPKFREAQWQGNKAEQANLLGSILHLIEDMSQVQHTRNDDHCNDFLKCYLTTNGYLHKPSEYEKYTLGNIGGLNFSGYYFDYRDFKTLDSFFHNNTFSGIADYTSNNLLSVQTMFKGTKGDMETHSDFPMPSPNDTFFSSLNYESDDGTAYQVEYLYGNVTDKLTGGSQVIPLAQVGALGFFGKLNLLEDDFVFAQRNSVVIPRGVGYAREAINFLYDTGNFNIEVESFGFSSTHLNITKTSPGAFEKYDSNSFESKMAVKAYVENEDGSYKLLGRYDVESEQIPNITNQNDSLKIYINFGANNLIRESRESNVVLQLIVYGMINGDEKHISFEKYNCPESKCNDIYTINPIEENIQEYEFESLTRLYGYSLTSSSIIGNHLSGVANFNINETVMHNWDTYFFELHGFNEYSVVNESELYIPEGWEFDEFTYVHFSSISYLVRNSSDLSETDRISNSEFITSNNMVRGNFFYYSDAEKKFVNSTSSNEKVVIHIYSDSNNVTSFEDEFWMPPQINPLSTDRYLLRYGNKRDHDGTYHEGHVVYYLYDLVEETRTLYDIDYSSVENSDLLSSRPIFIGDELYIISGVQGNKYKVIQKLTENGLGERKLTSISGIALQYVVQDDGVPYVPVCLDIKTTCEHIGIVRLEYINGKLGEKLVATKNITDPNHFCFAYRCGESKFRIENGVWYFENNNSEKINNKYIYRKNRVNSNGITY</sequence>
<evidence type="ECO:0000313" key="2">
    <source>
        <dbReference type="Proteomes" id="UP000245790"/>
    </source>
</evidence>
<gene>
    <name evidence="1" type="ORF">C8D97_10439</name>
</gene>
<accession>A0A316FVS0</accession>
<evidence type="ECO:0008006" key="3">
    <source>
        <dbReference type="Google" id="ProtNLM"/>
    </source>
</evidence>
<proteinExistence type="predicted"/>
<reference evidence="1 2" key="1">
    <citation type="submission" date="2018-05" db="EMBL/GenBank/DDBJ databases">
        <title>Genomic Encyclopedia of Type Strains, Phase IV (KMG-IV): sequencing the most valuable type-strain genomes for metagenomic binning, comparative biology and taxonomic classification.</title>
        <authorList>
            <person name="Goeker M."/>
        </authorList>
    </citation>
    <scope>NUCLEOTIDE SEQUENCE [LARGE SCALE GENOMIC DNA]</scope>
    <source>
        <strain evidence="1 2">DSM 25350</strain>
    </source>
</reference>
<dbReference type="GO" id="GO:0016788">
    <property type="term" value="F:hydrolase activity, acting on ester bonds"/>
    <property type="evidence" value="ECO:0007669"/>
    <property type="project" value="InterPro"/>
</dbReference>
<dbReference type="AlphaFoldDB" id="A0A316FVS0"/>
<dbReference type="Proteomes" id="UP000245790">
    <property type="component" value="Unassembled WGS sequence"/>
</dbReference>
<protein>
    <recommendedName>
        <fullName evidence="3">Zn-dependent PLC domain-containing protein</fullName>
    </recommendedName>
</protein>
<dbReference type="OrthoDB" id="7063922at2"/>
<organism evidence="1 2">
    <name type="scientific">Pleionea mediterranea</name>
    <dbReference type="NCBI Taxonomy" id="523701"/>
    <lineage>
        <taxon>Bacteria</taxon>
        <taxon>Pseudomonadati</taxon>
        <taxon>Pseudomonadota</taxon>
        <taxon>Gammaproteobacteria</taxon>
        <taxon>Oceanospirillales</taxon>
        <taxon>Pleioneaceae</taxon>
        <taxon>Pleionea</taxon>
    </lineage>
</organism>
<name>A0A316FVS0_9GAMM</name>
<keyword evidence="2" id="KW-1185">Reference proteome</keyword>
<evidence type="ECO:0000313" key="1">
    <source>
        <dbReference type="EMBL" id="PWK52821.1"/>
    </source>
</evidence>
<dbReference type="Gene3D" id="1.10.575.10">
    <property type="entry name" value="P1 Nuclease"/>
    <property type="match status" value="1"/>
</dbReference>